<dbReference type="NCBIfam" id="TIGR03840">
    <property type="entry name" value="TMPT_Se_Te"/>
    <property type="match status" value="1"/>
</dbReference>
<dbReference type="InterPro" id="IPR022474">
    <property type="entry name" value="Thiopur_S-MeTfrase_Se/Te_detox"/>
</dbReference>
<sequence>MRDPEFWHNKWAANQLGFHLDDVNPLLMEYWSATLPQRSDNVFVPLCGKSEDLVWLAARHDEVQGVELSPIAVRAFFAEHFYTPLVTQLSAQHESYQFDELTLYTGDIFTAPLIPVDIIYDRAALIALPEEMRVHYAERLKSLLKPGGRILLISLDYPQEERSGPPFSVNEQEIRQLFNGFDIQRLARDEADAQHPQSVKKGVSYFAEEVWLIKT</sequence>
<evidence type="ECO:0000256" key="9">
    <source>
        <dbReference type="HAMAP-Rule" id="MF_00812"/>
    </source>
</evidence>
<dbReference type="EMBL" id="JACRUP010000001">
    <property type="protein sequence ID" value="MBC5850084.1"/>
    <property type="molecule type" value="Genomic_DNA"/>
</dbReference>
<dbReference type="SUPFAM" id="SSF53335">
    <property type="entry name" value="S-adenosyl-L-methionine-dependent methyltransferases"/>
    <property type="match status" value="1"/>
</dbReference>
<keyword evidence="6 9" id="KW-0489">Methyltransferase</keyword>
<organism evidence="10 11">
    <name type="scientific">Vibrio metschnikovii</name>
    <dbReference type="NCBI Taxonomy" id="28172"/>
    <lineage>
        <taxon>Bacteria</taxon>
        <taxon>Pseudomonadati</taxon>
        <taxon>Pseudomonadota</taxon>
        <taxon>Gammaproteobacteria</taxon>
        <taxon>Vibrionales</taxon>
        <taxon>Vibrionaceae</taxon>
        <taxon>Vibrio</taxon>
    </lineage>
</organism>
<evidence type="ECO:0000313" key="11">
    <source>
        <dbReference type="Proteomes" id="UP000615796"/>
    </source>
</evidence>
<dbReference type="InterPro" id="IPR029063">
    <property type="entry name" value="SAM-dependent_MTases_sf"/>
</dbReference>
<keyword evidence="11" id="KW-1185">Reference proteome</keyword>
<keyword evidence="7 9" id="KW-0808">Transferase</keyword>
<dbReference type="Pfam" id="PF05724">
    <property type="entry name" value="TPMT"/>
    <property type="match status" value="1"/>
</dbReference>
<dbReference type="FunFam" id="3.40.50.150:FF:000101">
    <property type="entry name" value="Thiopurine S-methyltransferase"/>
    <property type="match status" value="1"/>
</dbReference>
<dbReference type="RefSeq" id="WP_187025329.1">
    <property type="nucleotide sequence ID" value="NZ_JACRUP010000001.1"/>
</dbReference>
<keyword evidence="8 9" id="KW-0949">S-adenosyl-L-methionine</keyword>
<proteinExistence type="inferred from homology"/>
<dbReference type="PANTHER" id="PTHR10259:SF11">
    <property type="entry name" value="THIOPURINE S-METHYLTRANSFERASE"/>
    <property type="match status" value="1"/>
</dbReference>
<dbReference type="PANTHER" id="PTHR10259">
    <property type="entry name" value="THIOPURINE S-METHYLTRANSFERASE"/>
    <property type="match status" value="1"/>
</dbReference>
<gene>
    <name evidence="9" type="primary">tpm</name>
    <name evidence="10" type="ORF">H8Q88_03820</name>
</gene>
<evidence type="ECO:0000256" key="6">
    <source>
        <dbReference type="ARBA" id="ARBA00022603"/>
    </source>
</evidence>
<dbReference type="GO" id="GO:0032259">
    <property type="term" value="P:methylation"/>
    <property type="evidence" value="ECO:0007669"/>
    <property type="project" value="UniProtKB-KW"/>
</dbReference>
<dbReference type="PIRSF" id="PIRSF023956">
    <property type="entry name" value="Thiopurine_S-methyltransferase"/>
    <property type="match status" value="1"/>
</dbReference>
<dbReference type="EC" id="2.1.1.67" evidence="4 9"/>
<accession>A0A9X0UHL5</accession>
<dbReference type="PROSITE" id="PS51585">
    <property type="entry name" value="SAM_MT_TPMT"/>
    <property type="match status" value="1"/>
</dbReference>
<feature type="binding site" evidence="9">
    <location>
        <position position="122"/>
    </location>
    <ligand>
        <name>S-adenosyl-L-methionine</name>
        <dbReference type="ChEBI" id="CHEBI:59789"/>
    </ligand>
</feature>
<evidence type="ECO:0000256" key="5">
    <source>
        <dbReference type="ARBA" id="ARBA00022490"/>
    </source>
</evidence>
<keyword evidence="5 9" id="KW-0963">Cytoplasm</keyword>
<dbReference type="GO" id="GO:0010038">
    <property type="term" value="P:response to metal ion"/>
    <property type="evidence" value="ECO:0007669"/>
    <property type="project" value="InterPro"/>
</dbReference>
<dbReference type="CDD" id="cd02440">
    <property type="entry name" value="AdoMet_MTases"/>
    <property type="match status" value="1"/>
</dbReference>
<evidence type="ECO:0000256" key="3">
    <source>
        <dbReference type="ARBA" id="ARBA00008145"/>
    </source>
</evidence>
<evidence type="ECO:0000256" key="1">
    <source>
        <dbReference type="ARBA" id="ARBA00000903"/>
    </source>
</evidence>
<evidence type="ECO:0000313" key="10">
    <source>
        <dbReference type="EMBL" id="MBC5850084.1"/>
    </source>
</evidence>
<feature type="binding site" evidence="9">
    <location>
        <position position="67"/>
    </location>
    <ligand>
        <name>S-adenosyl-L-methionine</name>
        <dbReference type="ChEBI" id="CHEBI:59789"/>
    </ligand>
</feature>
<evidence type="ECO:0000256" key="4">
    <source>
        <dbReference type="ARBA" id="ARBA00011905"/>
    </source>
</evidence>
<dbReference type="HAMAP" id="MF_00812">
    <property type="entry name" value="Thiopur_methtran"/>
    <property type="match status" value="1"/>
</dbReference>
<comment type="caution">
    <text evidence="10">The sequence shown here is derived from an EMBL/GenBank/DDBJ whole genome shotgun (WGS) entry which is preliminary data.</text>
</comment>
<feature type="binding site" evidence="9">
    <location>
        <position position="46"/>
    </location>
    <ligand>
        <name>S-adenosyl-L-methionine</name>
        <dbReference type="ChEBI" id="CHEBI:59789"/>
    </ligand>
</feature>
<name>A0A9X0UHL5_VIBME</name>
<dbReference type="GO" id="GO:0005737">
    <property type="term" value="C:cytoplasm"/>
    <property type="evidence" value="ECO:0007669"/>
    <property type="project" value="UniProtKB-SubCell"/>
</dbReference>
<reference evidence="10" key="1">
    <citation type="submission" date="2020-08" db="EMBL/GenBank/DDBJ databases">
        <title>Genome Sequencing and Pan-Genome Analysis of Migratory bird Vibrio Strains, Inner Mongolia.</title>
        <authorList>
            <person name="Zheng L."/>
        </authorList>
    </citation>
    <scope>NUCLEOTIDE SEQUENCE</scope>
    <source>
        <strain evidence="10">M13F</strain>
    </source>
</reference>
<comment type="subcellular location">
    <subcellularLocation>
        <location evidence="2 9">Cytoplasm</location>
    </subcellularLocation>
</comment>
<evidence type="ECO:0000256" key="2">
    <source>
        <dbReference type="ARBA" id="ARBA00004496"/>
    </source>
</evidence>
<dbReference type="InterPro" id="IPR008854">
    <property type="entry name" value="TPMT"/>
</dbReference>
<comment type="catalytic activity">
    <reaction evidence="1 9">
        <text>S-adenosyl-L-methionine + a thiopurine = S-adenosyl-L-homocysteine + a thiopurine S-methylether.</text>
        <dbReference type="EC" id="2.1.1.67"/>
    </reaction>
</comment>
<dbReference type="Proteomes" id="UP000615796">
    <property type="component" value="Unassembled WGS sequence"/>
</dbReference>
<dbReference type="AlphaFoldDB" id="A0A9X0UHL5"/>
<feature type="binding site" evidence="9">
    <location>
        <position position="11"/>
    </location>
    <ligand>
        <name>S-adenosyl-L-methionine</name>
        <dbReference type="ChEBI" id="CHEBI:59789"/>
    </ligand>
</feature>
<dbReference type="NCBIfam" id="NF009732">
    <property type="entry name" value="PRK13255.1"/>
    <property type="match status" value="1"/>
</dbReference>
<comment type="similarity">
    <text evidence="3 9">Belongs to the class I-like SAM-binding methyltransferase superfamily. TPMT family.</text>
</comment>
<evidence type="ECO:0000256" key="7">
    <source>
        <dbReference type="ARBA" id="ARBA00022679"/>
    </source>
</evidence>
<dbReference type="Gene3D" id="3.40.50.150">
    <property type="entry name" value="Vaccinia Virus protein VP39"/>
    <property type="match status" value="1"/>
</dbReference>
<evidence type="ECO:0000256" key="8">
    <source>
        <dbReference type="ARBA" id="ARBA00022691"/>
    </source>
</evidence>
<protein>
    <recommendedName>
        <fullName evidence="4 9">Thiopurine S-methyltransferase</fullName>
        <ecNumber evidence="4 9">2.1.1.67</ecNumber>
    </recommendedName>
    <alternativeName>
        <fullName evidence="9">Thiopurine methyltransferase</fullName>
    </alternativeName>
</protein>
<dbReference type="InterPro" id="IPR025835">
    <property type="entry name" value="Thiopurine_S-MeTrfase"/>
</dbReference>
<dbReference type="GO" id="GO:0008119">
    <property type="term" value="F:thiopurine S-methyltransferase activity"/>
    <property type="evidence" value="ECO:0007669"/>
    <property type="project" value="UniProtKB-UniRule"/>
</dbReference>